<name>A0A382V6W9_9ZZZZ</name>
<feature type="non-terminal residue" evidence="1">
    <location>
        <position position="44"/>
    </location>
</feature>
<sequence>MNFLILTPDGVGSTILQRLLTMTFSLENVNAVNTHELTNRILLD</sequence>
<reference evidence="1" key="1">
    <citation type="submission" date="2018-05" db="EMBL/GenBank/DDBJ databases">
        <authorList>
            <person name="Lanie J.A."/>
            <person name="Ng W.-L."/>
            <person name="Kazmierczak K.M."/>
            <person name="Andrzejewski T.M."/>
            <person name="Davidsen T.M."/>
            <person name="Wayne K.J."/>
            <person name="Tettelin H."/>
            <person name="Glass J.I."/>
            <person name="Rusch D."/>
            <person name="Podicherti R."/>
            <person name="Tsui H.-C.T."/>
            <person name="Winkler M.E."/>
        </authorList>
    </citation>
    <scope>NUCLEOTIDE SEQUENCE</scope>
</reference>
<gene>
    <name evidence="1" type="ORF">METZ01_LOCUS395160</name>
</gene>
<proteinExistence type="predicted"/>
<dbReference type="EMBL" id="UINC01149685">
    <property type="protein sequence ID" value="SVD42306.1"/>
    <property type="molecule type" value="Genomic_DNA"/>
</dbReference>
<evidence type="ECO:0000313" key="1">
    <source>
        <dbReference type="EMBL" id="SVD42306.1"/>
    </source>
</evidence>
<protein>
    <submittedName>
        <fullName evidence="1">Uncharacterized protein</fullName>
    </submittedName>
</protein>
<organism evidence="1">
    <name type="scientific">marine metagenome</name>
    <dbReference type="NCBI Taxonomy" id="408172"/>
    <lineage>
        <taxon>unclassified sequences</taxon>
        <taxon>metagenomes</taxon>
        <taxon>ecological metagenomes</taxon>
    </lineage>
</organism>
<accession>A0A382V6W9</accession>
<dbReference type="AlphaFoldDB" id="A0A382V6W9"/>